<sequence length="259" mass="29474">MTTSEQKGYNRSGNWADAVERKPRSNPTTRSGVALSRRIPSSREDLAAREHNEPLRRAERRAIPNSAHGGLESTEQEGASAESNKSLFKEAIYKVQPVSVQGQNWGLQLEFTWGFQHHDTLPDIKSLFNKELKMNMGENNAEARVLDYFKTFNRITMDNGLAECFSQTDGVREKCKRLVASLQPKTLQKEVKPCVRLTHKAASTDPRLLFDLIVEKSTEHERQYQLLKQQRETSTGREQKESKSKNVPTTRSVGTTSRR</sequence>
<reference evidence="2 3" key="1">
    <citation type="submission" date="2018-01" db="EMBL/GenBank/DDBJ databases">
        <title>Draft genome of the strawberry crown rot pathogen Phytophthora cactorum.</title>
        <authorList>
            <person name="Armitage A.D."/>
            <person name="Lysoe E."/>
            <person name="Nellist C.F."/>
            <person name="Harrison R.J."/>
            <person name="Brurberg M.B."/>
        </authorList>
    </citation>
    <scope>NUCLEOTIDE SEQUENCE [LARGE SCALE GENOMIC DNA]</scope>
    <source>
        <strain evidence="2 3">10300</strain>
    </source>
</reference>
<evidence type="ECO:0000313" key="3">
    <source>
        <dbReference type="Proteomes" id="UP000251314"/>
    </source>
</evidence>
<feature type="region of interest" description="Disordered" evidence="1">
    <location>
        <begin position="228"/>
        <end position="259"/>
    </location>
</feature>
<comment type="caution">
    <text evidence="2">The sequence shown here is derived from an EMBL/GenBank/DDBJ whole genome shotgun (WGS) entry which is preliminary data.</text>
</comment>
<accession>A0A329SMQ6</accession>
<dbReference type="VEuPathDB" id="FungiDB:PC110_g5901"/>
<dbReference type="AlphaFoldDB" id="A0A329SMQ6"/>
<feature type="compositionally biased region" description="Polar residues" evidence="1">
    <location>
        <begin position="245"/>
        <end position="259"/>
    </location>
</feature>
<dbReference type="EMBL" id="MJFZ01000102">
    <property type="protein sequence ID" value="RAW37861.1"/>
    <property type="molecule type" value="Genomic_DNA"/>
</dbReference>
<feature type="compositionally biased region" description="Basic and acidic residues" evidence="1">
    <location>
        <begin position="228"/>
        <end position="244"/>
    </location>
</feature>
<feature type="region of interest" description="Disordered" evidence="1">
    <location>
        <begin position="1"/>
        <end position="83"/>
    </location>
</feature>
<proteinExistence type="predicted"/>
<dbReference type="OrthoDB" id="129366at2759"/>
<protein>
    <submittedName>
        <fullName evidence="2">Uncharacterized protein</fullName>
    </submittedName>
</protein>
<evidence type="ECO:0000256" key="1">
    <source>
        <dbReference type="SAM" id="MobiDB-lite"/>
    </source>
</evidence>
<name>A0A329SMQ6_9STRA</name>
<feature type="compositionally biased region" description="Polar residues" evidence="1">
    <location>
        <begin position="1"/>
        <end position="13"/>
    </location>
</feature>
<keyword evidence="3" id="KW-1185">Reference proteome</keyword>
<evidence type="ECO:0000313" key="2">
    <source>
        <dbReference type="EMBL" id="RAW37861.1"/>
    </source>
</evidence>
<organism evidence="2 3">
    <name type="scientific">Phytophthora cactorum</name>
    <dbReference type="NCBI Taxonomy" id="29920"/>
    <lineage>
        <taxon>Eukaryota</taxon>
        <taxon>Sar</taxon>
        <taxon>Stramenopiles</taxon>
        <taxon>Oomycota</taxon>
        <taxon>Peronosporomycetes</taxon>
        <taxon>Peronosporales</taxon>
        <taxon>Peronosporaceae</taxon>
        <taxon>Phytophthora</taxon>
    </lineage>
</organism>
<feature type="compositionally biased region" description="Basic and acidic residues" evidence="1">
    <location>
        <begin position="41"/>
        <end position="62"/>
    </location>
</feature>
<gene>
    <name evidence="2" type="ORF">PC110_g5901</name>
</gene>
<dbReference type="Proteomes" id="UP000251314">
    <property type="component" value="Unassembled WGS sequence"/>
</dbReference>